<evidence type="ECO:0000313" key="2">
    <source>
        <dbReference type="Proteomes" id="UP000184501"/>
    </source>
</evidence>
<proteinExistence type="predicted"/>
<dbReference type="Proteomes" id="UP000184501">
    <property type="component" value="Unassembled WGS sequence"/>
</dbReference>
<reference evidence="1 2" key="1">
    <citation type="submission" date="2016-11" db="EMBL/GenBank/DDBJ databases">
        <authorList>
            <person name="Jaros S."/>
            <person name="Januszkiewicz K."/>
            <person name="Wedrychowicz H."/>
        </authorList>
    </citation>
    <scope>NUCLEOTIDE SEQUENCE [LARGE SCALE GENOMIC DNA]</scope>
    <source>
        <strain evidence="1 2">DSM 44523</strain>
    </source>
</reference>
<dbReference type="STRING" id="2017.SAMN05444320_11864"/>
<dbReference type="PROSITE" id="PS51257">
    <property type="entry name" value="PROKAR_LIPOPROTEIN"/>
    <property type="match status" value="1"/>
</dbReference>
<organism evidence="1 2">
    <name type="scientific">Streptoalloteichus hindustanus</name>
    <dbReference type="NCBI Taxonomy" id="2017"/>
    <lineage>
        <taxon>Bacteria</taxon>
        <taxon>Bacillati</taxon>
        <taxon>Actinomycetota</taxon>
        <taxon>Actinomycetes</taxon>
        <taxon>Pseudonocardiales</taxon>
        <taxon>Pseudonocardiaceae</taxon>
        <taxon>Streptoalloteichus</taxon>
    </lineage>
</organism>
<dbReference type="InterPro" id="IPR024520">
    <property type="entry name" value="DUF3558"/>
</dbReference>
<dbReference type="OrthoDB" id="3697451at2"/>
<protein>
    <recommendedName>
        <fullName evidence="3">DUF3558 domain-containing protein</fullName>
    </recommendedName>
</protein>
<keyword evidence="2" id="KW-1185">Reference proteome</keyword>
<gene>
    <name evidence="1" type="ORF">SAMN05444320_11864</name>
</gene>
<dbReference type="Pfam" id="PF12079">
    <property type="entry name" value="DUF3558"/>
    <property type="match status" value="1"/>
</dbReference>
<name>A0A1M5PHK6_STRHI</name>
<dbReference type="RefSeq" id="WP_073489907.1">
    <property type="nucleotide sequence ID" value="NZ_FQVN01000018.1"/>
</dbReference>
<dbReference type="EMBL" id="FQVN01000018">
    <property type="protein sequence ID" value="SHH01208.1"/>
    <property type="molecule type" value="Genomic_DNA"/>
</dbReference>
<sequence length="192" mass="19999">MRGLLIISTALIAQGVVGCTSTTSGQAPTSSPPQSSVAASTTAAVDVVPKVTKPKNLKAIADACQLLSPQQLQELGASQPRPDKSPWGEGTCTWRNDNLNVHLAPDTTQGKGLAIAYANRRNNSEATTVNGHPGLRSGKESMSCGLWIGASDTQALSISLTVLRDVKPEYKDRCAFAEKVAGMVLSNLPAAS</sequence>
<evidence type="ECO:0008006" key="3">
    <source>
        <dbReference type="Google" id="ProtNLM"/>
    </source>
</evidence>
<evidence type="ECO:0000313" key="1">
    <source>
        <dbReference type="EMBL" id="SHH01208.1"/>
    </source>
</evidence>
<dbReference type="AlphaFoldDB" id="A0A1M5PHK6"/>
<accession>A0A1M5PHK6</accession>